<dbReference type="PANTHER" id="PTHR42928">
    <property type="entry name" value="TRICARBOXYLATE-BINDING PROTEIN"/>
    <property type="match status" value="1"/>
</dbReference>
<protein>
    <submittedName>
        <fullName evidence="2">LacI family transcriptional regulator</fullName>
    </submittedName>
</protein>
<reference evidence="2 3" key="1">
    <citation type="journal article" date="2018" name="Nat. Biotechnol.">
        <title>A standardized bacterial taxonomy based on genome phylogeny substantially revises the tree of life.</title>
        <authorList>
            <person name="Parks D.H."/>
            <person name="Chuvochina M."/>
            <person name="Waite D.W."/>
            <person name="Rinke C."/>
            <person name="Skarshewski A."/>
            <person name="Chaumeil P.A."/>
            <person name="Hugenholtz P."/>
        </authorList>
    </citation>
    <scope>NUCLEOTIDE SEQUENCE [LARGE SCALE GENOMIC DNA]</scope>
    <source>
        <strain evidence="2">UBA10707</strain>
    </source>
</reference>
<sequence length="324" mass="33763">MNRRQFLLSGSIAAGTFAFPTVFASNYPTRPVSLIVPFPAGGGTDTLARRLARFVADKWGVPVVVENRPGAGGGIGAAQVASAKPDGHTLLMTTAGVSSINPELYSKLSYDPATQFSPISRVASTVFVVVVNPSLQVKSIKELIALAKSEPGALTFGTAGNGAAGHLPAELFKNMADIGIQHIPYRGTSPALVDLQGGQISMMFAILGAALPVIKSGALRALATTGEQRSLVLPDLPTVAEDALPGYSADEWWGVAAPAGTPQAAIDRWNLAMGEFFKDAESNAWLVGSGFEPAHDSPSAFSDLIANDRKKWSKVIHDAGVVVG</sequence>
<dbReference type="AlphaFoldDB" id="A0A356LC17"/>
<dbReference type="EMBL" id="DOEK01000004">
    <property type="protein sequence ID" value="HBP28065.1"/>
    <property type="molecule type" value="Genomic_DNA"/>
</dbReference>
<evidence type="ECO:0000313" key="3">
    <source>
        <dbReference type="Proteomes" id="UP000264036"/>
    </source>
</evidence>
<organism evidence="2 3">
    <name type="scientific">Advenella kashmirensis</name>
    <dbReference type="NCBI Taxonomy" id="310575"/>
    <lineage>
        <taxon>Bacteria</taxon>
        <taxon>Pseudomonadati</taxon>
        <taxon>Pseudomonadota</taxon>
        <taxon>Betaproteobacteria</taxon>
        <taxon>Burkholderiales</taxon>
        <taxon>Alcaligenaceae</taxon>
    </lineage>
</organism>
<evidence type="ECO:0000313" key="2">
    <source>
        <dbReference type="EMBL" id="HBP28065.1"/>
    </source>
</evidence>
<name>A0A356LC17_9BURK</name>
<dbReference type="CDD" id="cd13578">
    <property type="entry name" value="PBP2_Bug27"/>
    <property type="match status" value="1"/>
</dbReference>
<gene>
    <name evidence="2" type="ORF">DD666_01450</name>
</gene>
<dbReference type="PIRSF" id="PIRSF017082">
    <property type="entry name" value="YflP"/>
    <property type="match status" value="1"/>
</dbReference>
<dbReference type="InterPro" id="IPR042100">
    <property type="entry name" value="Bug_dom1"/>
</dbReference>
<dbReference type="Proteomes" id="UP000264036">
    <property type="component" value="Unassembled WGS sequence"/>
</dbReference>
<dbReference type="PANTHER" id="PTHR42928:SF5">
    <property type="entry name" value="BLR1237 PROTEIN"/>
    <property type="match status" value="1"/>
</dbReference>
<evidence type="ECO:0000256" key="1">
    <source>
        <dbReference type="ARBA" id="ARBA00006987"/>
    </source>
</evidence>
<dbReference type="Gene3D" id="3.40.190.10">
    <property type="entry name" value="Periplasmic binding protein-like II"/>
    <property type="match status" value="1"/>
</dbReference>
<comment type="caution">
    <text evidence="2">The sequence shown here is derived from an EMBL/GenBank/DDBJ whole genome shotgun (WGS) entry which is preliminary data.</text>
</comment>
<dbReference type="InterPro" id="IPR005064">
    <property type="entry name" value="BUG"/>
</dbReference>
<accession>A0A356LC17</accession>
<comment type="similarity">
    <text evidence="1">Belongs to the UPF0065 (bug) family.</text>
</comment>
<proteinExistence type="inferred from homology"/>
<dbReference type="Pfam" id="PF03401">
    <property type="entry name" value="TctC"/>
    <property type="match status" value="1"/>
</dbReference>
<dbReference type="Gene3D" id="3.40.190.150">
    <property type="entry name" value="Bordetella uptake gene, domain 1"/>
    <property type="match status" value="1"/>
</dbReference>
<dbReference type="SUPFAM" id="SSF53850">
    <property type="entry name" value="Periplasmic binding protein-like II"/>
    <property type="match status" value="1"/>
</dbReference>